<dbReference type="InterPro" id="IPR027417">
    <property type="entry name" value="P-loop_NTPase"/>
</dbReference>
<comment type="caution">
    <text evidence="1">The sequence shown here is derived from an EMBL/GenBank/DDBJ whole genome shotgun (WGS) entry which is preliminary data.</text>
</comment>
<name>A0ABN9LEV7_9NEOB</name>
<sequence>MKIVLTQRCGKIFVGDPHQQIYTFRGAVNALFESFRFGAEIAYIGATILDACKKIRHKALVGGNQGGTVREHFKSKVAILSRTNAFVFDQAVSVTDGENPSLIHIIGGPEGFGLSKIYDIWVLLQPEPERQRSK</sequence>
<proteinExistence type="predicted"/>
<feature type="non-terminal residue" evidence="1">
    <location>
        <position position="134"/>
    </location>
</feature>
<evidence type="ECO:0000313" key="2">
    <source>
        <dbReference type="Proteomes" id="UP001176940"/>
    </source>
</evidence>
<evidence type="ECO:0000313" key="1">
    <source>
        <dbReference type="EMBL" id="CAJ0938374.1"/>
    </source>
</evidence>
<dbReference type="SUPFAM" id="SSF52540">
    <property type="entry name" value="P-loop containing nucleoside triphosphate hydrolases"/>
    <property type="match status" value="1"/>
</dbReference>
<organism evidence="1 2">
    <name type="scientific">Ranitomeya imitator</name>
    <name type="common">mimic poison frog</name>
    <dbReference type="NCBI Taxonomy" id="111125"/>
    <lineage>
        <taxon>Eukaryota</taxon>
        <taxon>Metazoa</taxon>
        <taxon>Chordata</taxon>
        <taxon>Craniata</taxon>
        <taxon>Vertebrata</taxon>
        <taxon>Euteleostomi</taxon>
        <taxon>Amphibia</taxon>
        <taxon>Batrachia</taxon>
        <taxon>Anura</taxon>
        <taxon>Neobatrachia</taxon>
        <taxon>Hyloidea</taxon>
        <taxon>Dendrobatidae</taxon>
        <taxon>Dendrobatinae</taxon>
        <taxon>Ranitomeya</taxon>
    </lineage>
</organism>
<dbReference type="PANTHER" id="PTHR11070:SF30">
    <property type="entry name" value="F-BOX DNA HELICASE 1"/>
    <property type="match status" value="1"/>
</dbReference>
<accession>A0ABN9LEV7</accession>
<reference evidence="1" key="1">
    <citation type="submission" date="2023-07" db="EMBL/GenBank/DDBJ databases">
        <authorList>
            <person name="Stuckert A."/>
        </authorList>
    </citation>
    <scope>NUCLEOTIDE SEQUENCE</scope>
</reference>
<protein>
    <recommendedName>
        <fullName evidence="3">DNA helicase</fullName>
    </recommendedName>
</protein>
<dbReference type="Gene3D" id="3.40.50.300">
    <property type="entry name" value="P-loop containing nucleotide triphosphate hydrolases"/>
    <property type="match status" value="1"/>
</dbReference>
<dbReference type="Proteomes" id="UP001176940">
    <property type="component" value="Unassembled WGS sequence"/>
</dbReference>
<evidence type="ECO:0008006" key="3">
    <source>
        <dbReference type="Google" id="ProtNLM"/>
    </source>
</evidence>
<dbReference type="EMBL" id="CAUEEQ010014319">
    <property type="protein sequence ID" value="CAJ0938374.1"/>
    <property type="molecule type" value="Genomic_DNA"/>
</dbReference>
<keyword evidence="2" id="KW-1185">Reference proteome</keyword>
<gene>
    <name evidence="1" type="ORF">RIMI_LOCUS7522129</name>
</gene>
<dbReference type="InterPro" id="IPR000212">
    <property type="entry name" value="DNA_helicase_UvrD/REP"/>
</dbReference>
<dbReference type="PANTHER" id="PTHR11070">
    <property type="entry name" value="UVRD / RECB / PCRA DNA HELICASE FAMILY MEMBER"/>
    <property type="match status" value="1"/>
</dbReference>